<evidence type="ECO:0000256" key="7">
    <source>
        <dbReference type="ARBA" id="ARBA00023004"/>
    </source>
</evidence>
<dbReference type="PROSITE" id="PS51379">
    <property type="entry name" value="4FE4S_FER_2"/>
    <property type="match status" value="1"/>
</dbReference>
<evidence type="ECO:0000256" key="3">
    <source>
        <dbReference type="ARBA" id="ARBA00022694"/>
    </source>
</evidence>
<comment type="function">
    <text evidence="9">Catalyzes the conversion of epoxyqueuosine (oQ) to queuosine (Q), which is a hypermodified base found in the wobble positions of tRNA(Asp), tRNA(Asn), tRNA(His) and tRNA(Tyr).</text>
</comment>
<organism evidence="11 12">
    <name type="scientific">Halioglobus maricola</name>
    <dbReference type="NCBI Taxonomy" id="2601894"/>
    <lineage>
        <taxon>Bacteria</taxon>
        <taxon>Pseudomonadati</taxon>
        <taxon>Pseudomonadota</taxon>
        <taxon>Gammaproteobacteria</taxon>
        <taxon>Cellvibrionales</taxon>
        <taxon>Halieaceae</taxon>
        <taxon>Halioglobus</taxon>
    </lineage>
</organism>
<dbReference type="NCBIfam" id="TIGR00276">
    <property type="entry name" value="tRNA epoxyqueuosine(34) reductase QueG"/>
    <property type="match status" value="1"/>
</dbReference>
<comment type="subcellular location">
    <subcellularLocation>
        <location evidence="9">Cytoplasm</location>
    </subcellularLocation>
</comment>
<keyword evidence="12" id="KW-1185">Reference proteome</keyword>
<dbReference type="Pfam" id="PF13484">
    <property type="entry name" value="Fer4_16"/>
    <property type="match status" value="1"/>
</dbReference>
<dbReference type="GO" id="GO:0046872">
    <property type="term" value="F:metal ion binding"/>
    <property type="evidence" value="ECO:0007669"/>
    <property type="project" value="UniProtKB-KW"/>
</dbReference>
<dbReference type="GO" id="GO:0031419">
    <property type="term" value="F:cobalamin binding"/>
    <property type="evidence" value="ECO:0007669"/>
    <property type="project" value="UniProtKB-KW"/>
</dbReference>
<evidence type="ECO:0000313" key="12">
    <source>
        <dbReference type="Proteomes" id="UP000326287"/>
    </source>
</evidence>
<evidence type="ECO:0000256" key="5">
    <source>
        <dbReference type="ARBA" id="ARBA00022785"/>
    </source>
</evidence>
<dbReference type="InterPro" id="IPR004453">
    <property type="entry name" value="QueG"/>
</dbReference>
<keyword evidence="6 9" id="KW-0560">Oxidoreductase</keyword>
<dbReference type="UniPathway" id="UPA00392"/>
<feature type="binding site" evidence="9">
    <location>
        <position position="241"/>
    </location>
    <ligand>
        <name>[4Fe-4S] cluster</name>
        <dbReference type="ChEBI" id="CHEBI:49883"/>
        <label>1</label>
    </ligand>
</feature>
<comment type="cofactor">
    <cofactor evidence="9">
        <name>cob(II)alamin</name>
        <dbReference type="ChEBI" id="CHEBI:16304"/>
    </cofactor>
</comment>
<feature type="binding site" evidence="9">
    <location>
        <position position="187"/>
    </location>
    <ligand>
        <name>[4Fe-4S] cluster</name>
        <dbReference type="ChEBI" id="CHEBI:49883"/>
        <label>1</label>
    </ligand>
</feature>
<keyword evidence="3 9" id="KW-0819">tRNA processing</keyword>
<feature type="binding site" evidence="9">
    <location>
        <begin position="234"/>
        <end position="235"/>
    </location>
    <ligand>
        <name>cob(II)alamin</name>
        <dbReference type="ChEBI" id="CHEBI:16304"/>
    </ligand>
</feature>
<evidence type="ECO:0000256" key="4">
    <source>
        <dbReference type="ARBA" id="ARBA00022723"/>
    </source>
</evidence>
<dbReference type="Proteomes" id="UP000326287">
    <property type="component" value="Chromosome"/>
</dbReference>
<feature type="binding site" evidence="9">
    <location>
        <position position="147"/>
    </location>
    <ligand>
        <name>cob(II)alamin</name>
        <dbReference type="ChEBI" id="CHEBI:16304"/>
    </ligand>
</feature>
<evidence type="ECO:0000256" key="6">
    <source>
        <dbReference type="ARBA" id="ARBA00023002"/>
    </source>
</evidence>
<dbReference type="EC" id="1.17.99.6" evidence="9"/>
<feature type="binding site" evidence="9">
    <location>
        <position position="161"/>
    </location>
    <ligand>
        <name>cob(II)alamin</name>
        <dbReference type="ChEBI" id="CHEBI:16304"/>
    </ligand>
</feature>
<sequence length="341" mass="37816">MRQHAAELGFQQVGVTDVNLAEHEAYLQKWLDAGYHGSMDYMAKHGSKRSRPEELVPGTCRVLSLRMDYHVPAAGAEDVLANSEKAYISRYTLGRDYHKLIRKRLAQLASFIEGLAGGGNYRAFVDSAPVLERALAERAGLGWIAKNTMLINADAGSWFFLGEIYTDLPLPEDPPQASKHCGTCTACLEVCPTDAFTGPFSLDARKCISYLTIEHHGAIDEALRPLMGNRVFGCDDCQLVCPWNKFAQPTGEDDFSPRHGLDNSDLTELFLWDEETYLKKTEGSAIRRIGHERWLRNLAIGLGNGPASDAAISALLSRRTHPSDMVREHVDWALGNLNVEL</sequence>
<keyword evidence="5 9" id="KW-0671">Queuosine biosynthesis</keyword>
<dbReference type="FunFam" id="3.30.70.20:FF:000017">
    <property type="entry name" value="Epoxyqueuosine reductase"/>
    <property type="match status" value="1"/>
</dbReference>
<feature type="binding site" evidence="9">
    <location>
        <position position="209"/>
    </location>
    <ligand>
        <name>cob(II)alamin</name>
        <dbReference type="ChEBI" id="CHEBI:16304"/>
    </ligand>
</feature>
<comment type="cofactor">
    <cofactor evidence="9">
        <name>[4Fe-4S] cluster</name>
        <dbReference type="ChEBI" id="CHEBI:49883"/>
    </cofactor>
    <text evidence="9">Binds 2 [4Fe-4S] clusters per monomer.</text>
</comment>
<dbReference type="InterPro" id="IPR013542">
    <property type="entry name" value="QueG_DUF1730"/>
</dbReference>
<dbReference type="GO" id="GO:0005737">
    <property type="term" value="C:cytoplasm"/>
    <property type="evidence" value="ECO:0007669"/>
    <property type="project" value="UniProtKB-SubCell"/>
</dbReference>
<comment type="subunit">
    <text evidence="9">Monomer.</text>
</comment>
<dbReference type="Gene3D" id="3.30.70.20">
    <property type="match status" value="1"/>
</dbReference>
<feature type="binding site" evidence="9">
    <location>
        <position position="191"/>
    </location>
    <ligand>
        <name>[4Fe-4S] cluster</name>
        <dbReference type="ChEBI" id="CHEBI:49883"/>
        <label>2</label>
    </ligand>
</feature>
<dbReference type="PANTHER" id="PTHR30002">
    <property type="entry name" value="EPOXYQUEUOSINE REDUCTASE"/>
    <property type="match status" value="1"/>
</dbReference>
<feature type="domain" description="4Fe-4S ferredoxin-type" evidence="10">
    <location>
        <begin position="172"/>
        <end position="201"/>
    </location>
</feature>
<feature type="active site" description="Proton donor" evidence="9">
    <location>
        <position position="126"/>
    </location>
</feature>
<keyword evidence="7 9" id="KW-0408">Iron</keyword>
<dbReference type="SUPFAM" id="SSF46548">
    <property type="entry name" value="alpha-helical ferredoxin"/>
    <property type="match status" value="1"/>
</dbReference>
<reference evidence="11 12" key="1">
    <citation type="submission" date="2019-02" db="EMBL/GenBank/DDBJ databases">
        <authorList>
            <person name="Li S.-H."/>
        </authorList>
    </citation>
    <scope>NUCLEOTIDE SEQUENCE [LARGE SCALE GENOMIC DNA]</scope>
    <source>
        <strain evidence="11 12">IMCC14385</strain>
    </source>
</reference>
<evidence type="ECO:0000256" key="8">
    <source>
        <dbReference type="ARBA" id="ARBA00023014"/>
    </source>
</evidence>
<evidence type="ECO:0000256" key="9">
    <source>
        <dbReference type="HAMAP-Rule" id="MF_00916"/>
    </source>
</evidence>
<evidence type="ECO:0000256" key="2">
    <source>
        <dbReference type="ARBA" id="ARBA00022490"/>
    </source>
</evidence>
<dbReference type="KEGG" id="halc:EY643_02275"/>
<comment type="pathway">
    <text evidence="9">tRNA modification; tRNA-queuosine biosynthesis.</text>
</comment>
<keyword evidence="9" id="KW-0170">Cobalt</keyword>
<comment type="catalytic activity">
    <reaction evidence="9">
        <text>epoxyqueuosine(34) in tRNA + AH2 = queuosine(34) in tRNA + A + H2O</text>
        <dbReference type="Rhea" id="RHEA:32159"/>
        <dbReference type="Rhea" id="RHEA-COMP:18571"/>
        <dbReference type="Rhea" id="RHEA-COMP:18582"/>
        <dbReference type="ChEBI" id="CHEBI:13193"/>
        <dbReference type="ChEBI" id="CHEBI:15377"/>
        <dbReference type="ChEBI" id="CHEBI:17499"/>
        <dbReference type="ChEBI" id="CHEBI:194431"/>
        <dbReference type="ChEBI" id="CHEBI:194443"/>
        <dbReference type="EC" id="1.17.99.6"/>
    </reaction>
</comment>
<dbReference type="PANTHER" id="PTHR30002:SF4">
    <property type="entry name" value="EPOXYQUEUOSINE REDUCTASE"/>
    <property type="match status" value="1"/>
</dbReference>
<dbReference type="InterPro" id="IPR017900">
    <property type="entry name" value="4Fe4S_Fe_S_CS"/>
</dbReference>
<keyword evidence="4 9" id="KW-0479">Metal-binding</keyword>
<dbReference type="GO" id="GO:0008616">
    <property type="term" value="P:tRNA queuosine(34) biosynthetic process"/>
    <property type="evidence" value="ECO:0007669"/>
    <property type="project" value="UniProtKB-UniRule"/>
</dbReference>
<gene>
    <name evidence="9 11" type="primary">queG</name>
    <name evidence="11" type="ORF">EY643_02275</name>
</gene>
<dbReference type="PROSITE" id="PS00198">
    <property type="entry name" value="4FE4S_FER_1"/>
    <property type="match status" value="1"/>
</dbReference>
<comment type="similarity">
    <text evidence="9">Belongs to the QueG family.</text>
</comment>
<feature type="binding site" evidence="9">
    <location>
        <position position="49"/>
    </location>
    <ligand>
        <name>cob(II)alamin</name>
        <dbReference type="ChEBI" id="CHEBI:16304"/>
    </ligand>
</feature>
<dbReference type="GO" id="GO:0052693">
    <property type="term" value="F:epoxyqueuosine reductase activity"/>
    <property type="evidence" value="ECO:0007669"/>
    <property type="project" value="UniProtKB-UniRule"/>
</dbReference>
<keyword evidence="9" id="KW-0846">Cobalamin</keyword>
<protein>
    <recommendedName>
        <fullName evidence="9">Epoxyqueuosine reductase</fullName>
        <ecNumber evidence="9">1.17.99.6</ecNumber>
    </recommendedName>
    <alternativeName>
        <fullName evidence="9">Queuosine biosynthesis protein QueG</fullName>
    </alternativeName>
</protein>
<evidence type="ECO:0000259" key="10">
    <source>
        <dbReference type="PROSITE" id="PS51379"/>
    </source>
</evidence>
<feature type="binding site" evidence="9">
    <location>
        <position position="207"/>
    </location>
    <ligand>
        <name>[4Fe-4S] cluster</name>
        <dbReference type="ChEBI" id="CHEBI:49883"/>
        <label>2</label>
    </ligand>
</feature>
<keyword evidence="8 9" id="KW-0411">Iron-sulfur</keyword>
<feature type="binding site" evidence="9">
    <location>
        <position position="234"/>
    </location>
    <ligand>
        <name>[4Fe-4S] cluster</name>
        <dbReference type="ChEBI" id="CHEBI:49883"/>
        <label>2</label>
    </ligand>
</feature>
<feature type="binding site" evidence="9">
    <location>
        <position position="181"/>
    </location>
    <ligand>
        <name>[4Fe-4S] cluster</name>
        <dbReference type="ChEBI" id="CHEBI:49883"/>
        <label>1</label>
    </ligand>
</feature>
<dbReference type="InterPro" id="IPR017896">
    <property type="entry name" value="4Fe4S_Fe-S-bd"/>
</dbReference>
<evidence type="ECO:0000313" key="11">
    <source>
        <dbReference type="EMBL" id="QFU77722.1"/>
    </source>
</evidence>
<dbReference type="Pfam" id="PF08331">
    <property type="entry name" value="QueG_DUF1730"/>
    <property type="match status" value="1"/>
</dbReference>
<comment type="caution">
    <text evidence="9">Lacks conserved residue(s) required for the propagation of feature annotation.</text>
</comment>
<dbReference type="GO" id="GO:0051539">
    <property type="term" value="F:4 iron, 4 sulfur cluster binding"/>
    <property type="evidence" value="ECO:0007669"/>
    <property type="project" value="UniProtKB-KW"/>
</dbReference>
<name>A0A5P9NPL2_9GAMM</name>
<dbReference type="EMBL" id="CP036422">
    <property type="protein sequence ID" value="QFU77722.1"/>
    <property type="molecule type" value="Genomic_DNA"/>
</dbReference>
<dbReference type="HAMAP" id="MF_00916">
    <property type="entry name" value="QueG"/>
    <property type="match status" value="1"/>
</dbReference>
<accession>A0A5P9NPL2</accession>
<feature type="binding site" evidence="9">
    <location>
        <position position="150"/>
    </location>
    <ligand>
        <name>cob(II)alamin</name>
        <dbReference type="ChEBI" id="CHEBI:16304"/>
    </ligand>
</feature>
<feature type="binding site" evidence="9">
    <location>
        <position position="237"/>
    </location>
    <ligand>
        <name>[4Fe-4S] cluster</name>
        <dbReference type="ChEBI" id="CHEBI:49883"/>
        <label>2</label>
    </ligand>
</feature>
<feature type="binding site" evidence="9">
    <location>
        <position position="184"/>
    </location>
    <ligand>
        <name>[4Fe-4S] cluster</name>
        <dbReference type="ChEBI" id="CHEBI:49883"/>
        <label>1</label>
    </ligand>
</feature>
<keyword evidence="2 9" id="KW-0963">Cytoplasm</keyword>
<feature type="binding site" evidence="9">
    <location>
        <position position="126"/>
    </location>
    <ligand>
        <name>cob(II)alamin</name>
        <dbReference type="ChEBI" id="CHEBI:16304"/>
    </ligand>
</feature>
<proteinExistence type="inferred from homology"/>
<keyword evidence="1 9" id="KW-0004">4Fe-4S</keyword>
<evidence type="ECO:0000256" key="1">
    <source>
        <dbReference type="ARBA" id="ARBA00022485"/>
    </source>
</evidence>
<dbReference type="AlphaFoldDB" id="A0A5P9NPL2"/>